<evidence type="ECO:0000256" key="1">
    <source>
        <dbReference type="SAM" id="MobiDB-lite"/>
    </source>
</evidence>
<dbReference type="AlphaFoldDB" id="A0A9X1PWZ1"/>
<dbReference type="Pfam" id="PF19381">
    <property type="entry name" value="DUF5956"/>
    <property type="match status" value="1"/>
</dbReference>
<dbReference type="InterPro" id="IPR046000">
    <property type="entry name" value="DUF5956"/>
</dbReference>
<organism evidence="2 3">
    <name type="scientific">Streptomyces muensis</name>
    <dbReference type="NCBI Taxonomy" id="1077944"/>
    <lineage>
        <taxon>Bacteria</taxon>
        <taxon>Bacillati</taxon>
        <taxon>Actinomycetota</taxon>
        <taxon>Actinomycetes</taxon>
        <taxon>Kitasatosporales</taxon>
        <taxon>Streptomycetaceae</taxon>
        <taxon>Streptomyces</taxon>
    </lineage>
</organism>
<gene>
    <name evidence="2" type="ORF">L0P92_06880</name>
</gene>
<dbReference type="Proteomes" id="UP001139384">
    <property type="component" value="Unassembled WGS sequence"/>
</dbReference>
<dbReference type="RefSeq" id="WP_234761619.1">
    <property type="nucleotide sequence ID" value="NZ_JAKEIP010000016.1"/>
</dbReference>
<reference evidence="2" key="1">
    <citation type="submission" date="2022-01" db="EMBL/GenBank/DDBJ databases">
        <title>Draft Genome Sequences of Seven Type Strains of the Genus Streptomyces.</title>
        <authorList>
            <person name="Aziz S."/>
            <person name="Coretto E."/>
            <person name="Chronakova A."/>
            <person name="Sproer C."/>
            <person name="Huber K."/>
            <person name="Nouioui I."/>
            <person name="Gross H."/>
        </authorList>
    </citation>
    <scope>NUCLEOTIDE SEQUENCE</scope>
    <source>
        <strain evidence="2">DSM 103493</strain>
    </source>
</reference>
<comment type="caution">
    <text evidence="2">The sequence shown here is derived from an EMBL/GenBank/DDBJ whole genome shotgun (WGS) entry which is preliminary data.</text>
</comment>
<feature type="region of interest" description="Disordered" evidence="1">
    <location>
        <begin position="1"/>
        <end position="24"/>
    </location>
</feature>
<dbReference type="EMBL" id="JAKEIP010000016">
    <property type="protein sequence ID" value="MCF1593298.1"/>
    <property type="molecule type" value="Genomic_DNA"/>
</dbReference>
<evidence type="ECO:0000313" key="2">
    <source>
        <dbReference type="EMBL" id="MCF1593298.1"/>
    </source>
</evidence>
<accession>A0A9X1PWZ1</accession>
<evidence type="ECO:0000313" key="3">
    <source>
        <dbReference type="Proteomes" id="UP001139384"/>
    </source>
</evidence>
<protein>
    <submittedName>
        <fullName evidence="2">DUF5956 family protein</fullName>
    </submittedName>
</protein>
<keyword evidence="3" id="KW-1185">Reference proteome</keyword>
<proteinExistence type="predicted"/>
<name>A0A9X1PWZ1_STRM4</name>
<sequence>MSRTPHTWADFPVARPSDPRGLATRRDPVELRHDGRVHRRVGDSGWHMAICWFAGPEHVVRVPDEPGWHSVRTTFAATGADAGEPVVQFSERTEADQDLIEEDVNAFLTEAGIPPRPRGFTWFLDVPPDRSLTDLWRLVGQRERQLPTKAPRPDETATAVRAAVAHFFS</sequence>